<dbReference type="GeneID" id="66895174"/>
<evidence type="ECO:0000256" key="4">
    <source>
        <dbReference type="ARBA" id="ARBA00022989"/>
    </source>
</evidence>
<evidence type="ECO:0000259" key="7">
    <source>
        <dbReference type="Pfam" id="PF04138"/>
    </source>
</evidence>
<reference evidence="9" key="3">
    <citation type="submission" date="2022-12" db="EMBL/GenBank/DDBJ databases">
        <title>Complete genome sequence of Rhodopseudomonas palustris CGA0092 and corrections to the R. palustris CGA009 genome sequence.</title>
        <authorList>
            <person name="Mazny B.R."/>
            <person name="Sheff O.F."/>
            <person name="LaSarre B."/>
            <person name="McKinlay A."/>
            <person name="McKinlay J.B."/>
        </authorList>
    </citation>
    <scope>NUCLEOTIDE SEQUENCE</scope>
    <source>
        <strain evidence="9">CGA009</strain>
    </source>
</reference>
<dbReference type="PANTHER" id="PTHR38459:SF1">
    <property type="entry name" value="PROPHAGE BACTOPRENOL-LINKED GLUCOSE TRANSLOCASE HOMOLOG"/>
    <property type="match status" value="1"/>
</dbReference>
<dbReference type="HOGENOM" id="CLU_083873_2_0_5"/>
<evidence type="ECO:0000256" key="1">
    <source>
        <dbReference type="ARBA" id="ARBA00004141"/>
    </source>
</evidence>
<evidence type="ECO:0000313" key="10">
    <source>
        <dbReference type="Proteomes" id="UP000001426"/>
    </source>
</evidence>
<dbReference type="InterPro" id="IPR007267">
    <property type="entry name" value="GtrA_DPMS_TM"/>
</dbReference>
<feature type="domain" description="GtrA/DPMS transmembrane" evidence="7">
    <location>
        <begin position="24"/>
        <end position="141"/>
    </location>
</feature>
<dbReference type="STRING" id="258594.RPA4055"/>
<reference evidence="9" key="1">
    <citation type="submission" date="2003-07" db="EMBL/GenBank/DDBJ databases">
        <authorList>
            <consortium name="Rhodopseudomonas genome consortium"/>
            <person name="Larimer F."/>
            <person name="Harwood C."/>
        </authorList>
    </citation>
    <scope>NUCLEOTIDE SEQUENCE</scope>
    <source>
        <strain evidence="9">CGA009</strain>
    </source>
</reference>
<dbReference type="GO" id="GO:0000271">
    <property type="term" value="P:polysaccharide biosynthetic process"/>
    <property type="evidence" value="ECO:0007669"/>
    <property type="project" value="InterPro"/>
</dbReference>
<feature type="transmembrane region" description="Helical" evidence="6">
    <location>
        <begin position="118"/>
        <end position="135"/>
    </location>
</feature>
<dbReference type="EMBL" id="CP116810">
    <property type="protein sequence ID" value="WCL94242.1"/>
    <property type="molecule type" value="Genomic_DNA"/>
</dbReference>
<gene>
    <name evidence="8" type="ordered locus">RPA4055</name>
    <name evidence="9" type="ORF">TX73_021010</name>
</gene>
<dbReference type="eggNOG" id="COG2246">
    <property type="taxonomic scope" value="Bacteria"/>
</dbReference>
<comment type="similarity">
    <text evidence="2">Belongs to the GtrA family.</text>
</comment>
<feature type="transmembrane region" description="Helical" evidence="6">
    <location>
        <begin position="92"/>
        <end position="112"/>
    </location>
</feature>
<evidence type="ECO:0000256" key="5">
    <source>
        <dbReference type="ARBA" id="ARBA00023136"/>
    </source>
</evidence>
<evidence type="ECO:0000256" key="3">
    <source>
        <dbReference type="ARBA" id="ARBA00022692"/>
    </source>
</evidence>
<keyword evidence="5 6" id="KW-0472">Membrane</keyword>
<feature type="transmembrane region" description="Helical" evidence="6">
    <location>
        <begin position="52"/>
        <end position="71"/>
    </location>
</feature>
<comment type="subcellular location">
    <subcellularLocation>
        <location evidence="1">Membrane</location>
        <topology evidence="1">Multi-pass membrane protein</topology>
    </subcellularLocation>
</comment>
<dbReference type="Proteomes" id="UP000001426">
    <property type="component" value="Chromosome"/>
</dbReference>
<dbReference type="KEGG" id="rpa:TX73_021010"/>
<dbReference type="RefSeq" id="WP_011159590.1">
    <property type="nucleotide sequence ID" value="NZ_CP116810.1"/>
</dbReference>
<dbReference type="PhylomeDB" id="Q6N2J5"/>
<feature type="transmembrane region" description="Helical" evidence="6">
    <location>
        <begin position="25"/>
        <end position="46"/>
    </location>
</feature>
<evidence type="ECO:0000256" key="6">
    <source>
        <dbReference type="SAM" id="Phobius"/>
    </source>
</evidence>
<sequence length="151" mass="17397">MTFALPSSWNDARELFRRHETKIRFLLAGGLNTAFGLTSYPVFFFLLRPVQLHYMVVLAITQVTCIAFSYLTNKFLVFRTKGDYIRETSRFILFHASYFALNLAALPVLVEIVGLPPVWAQTIFAFAVIVTSYFWHSRITFAAKRSDDNDK</sequence>
<proteinExistence type="inferred from homology"/>
<name>Q6N2J5_RHOPA</name>
<keyword evidence="10" id="KW-1185">Reference proteome</keyword>
<evidence type="ECO:0000313" key="8">
    <source>
        <dbReference type="EMBL" id="CAE29496.1"/>
    </source>
</evidence>
<evidence type="ECO:0000313" key="9">
    <source>
        <dbReference type="EMBL" id="WCL94242.1"/>
    </source>
</evidence>
<organism evidence="8">
    <name type="scientific">Rhodopseudomonas palustris (strain ATCC BAA-98 / CGA009)</name>
    <dbReference type="NCBI Taxonomy" id="258594"/>
    <lineage>
        <taxon>Bacteria</taxon>
        <taxon>Pseudomonadati</taxon>
        <taxon>Pseudomonadota</taxon>
        <taxon>Alphaproteobacteria</taxon>
        <taxon>Hyphomicrobiales</taxon>
        <taxon>Nitrobacteraceae</taxon>
        <taxon>Rhodopseudomonas</taxon>
    </lineage>
</organism>
<protein>
    <submittedName>
        <fullName evidence="9">GtrA family protein</fullName>
    </submittedName>
</protein>
<accession>Q6N2J5</accession>
<keyword evidence="4 6" id="KW-1133">Transmembrane helix</keyword>
<dbReference type="GO" id="GO:0005886">
    <property type="term" value="C:plasma membrane"/>
    <property type="evidence" value="ECO:0007669"/>
    <property type="project" value="TreeGrafter"/>
</dbReference>
<reference evidence="8 10" key="2">
    <citation type="journal article" date="2004" name="Nat. Biotechnol.">
        <title>Complete genome sequence of the metabolically versatile photosynthetic bacterium Rhodopseudomonas palustris.</title>
        <authorList>
            <person name="Larimer F.W."/>
            <person name="Chain P."/>
            <person name="Hauser L."/>
            <person name="Lamerdin J."/>
            <person name="Malfatti S."/>
            <person name="Do L."/>
            <person name="Land M.L."/>
            <person name="Pelletier D.A."/>
            <person name="Beatty J.T."/>
            <person name="Lang A.S."/>
            <person name="Tabita F.R."/>
            <person name="Gibson J.L."/>
            <person name="Hanson T.E."/>
            <person name="Bobst C."/>
            <person name="Torres J.L."/>
            <person name="Peres C."/>
            <person name="Harrison F.H."/>
            <person name="Gibson J."/>
            <person name="Harwood C.S."/>
        </authorList>
    </citation>
    <scope>NUCLEOTIDE SEQUENCE [LARGE SCALE GENOMIC DNA]</scope>
    <source>
        <strain evidence="10">ATCC BAA-98 / CGA009</strain>
        <strain evidence="8">CGA009</strain>
    </source>
</reference>
<dbReference type="InterPro" id="IPR051401">
    <property type="entry name" value="GtrA_CellWall_Glycosyl"/>
</dbReference>
<dbReference type="PANTHER" id="PTHR38459">
    <property type="entry name" value="PROPHAGE BACTOPRENOL-LINKED GLUCOSE TRANSLOCASE HOMOLOG"/>
    <property type="match status" value="1"/>
</dbReference>
<evidence type="ECO:0000256" key="2">
    <source>
        <dbReference type="ARBA" id="ARBA00009399"/>
    </source>
</evidence>
<dbReference type="AlphaFoldDB" id="Q6N2J5"/>
<dbReference type="Pfam" id="PF04138">
    <property type="entry name" value="GtrA_DPMS_TM"/>
    <property type="match status" value="1"/>
</dbReference>
<dbReference type="EMBL" id="BX572606">
    <property type="protein sequence ID" value="CAE29496.1"/>
    <property type="molecule type" value="Genomic_DNA"/>
</dbReference>
<keyword evidence="3 6" id="KW-0812">Transmembrane</keyword>